<evidence type="ECO:0000256" key="9">
    <source>
        <dbReference type="ARBA" id="ARBA00048693"/>
    </source>
</evidence>
<feature type="domain" description="Magnesium chelatase subunit H N-terminal" evidence="10">
    <location>
        <begin position="33"/>
        <end position="161"/>
    </location>
</feature>
<comment type="caution">
    <text evidence="11">The sequence shown here is derived from an EMBL/GenBank/DDBJ whole genome shotgun (WGS) entry which is preliminary data.</text>
</comment>
<keyword evidence="5" id="KW-0547">Nucleotide-binding</keyword>
<evidence type="ECO:0000256" key="4">
    <source>
        <dbReference type="ARBA" id="ARBA00022598"/>
    </source>
</evidence>
<dbReference type="GO" id="GO:0005524">
    <property type="term" value="F:ATP binding"/>
    <property type="evidence" value="ECO:0007669"/>
    <property type="project" value="UniProtKB-KW"/>
</dbReference>
<evidence type="ECO:0000256" key="5">
    <source>
        <dbReference type="ARBA" id="ARBA00022741"/>
    </source>
</evidence>
<evidence type="ECO:0000313" key="11">
    <source>
        <dbReference type="EMBL" id="RZB86722.1"/>
    </source>
</evidence>
<dbReference type="GO" id="GO:0009507">
    <property type="term" value="C:chloroplast"/>
    <property type="evidence" value="ECO:0007669"/>
    <property type="project" value="TreeGrafter"/>
</dbReference>
<organism evidence="11 12">
    <name type="scientific">Glycine soja</name>
    <name type="common">Wild soybean</name>
    <dbReference type="NCBI Taxonomy" id="3848"/>
    <lineage>
        <taxon>Eukaryota</taxon>
        <taxon>Viridiplantae</taxon>
        <taxon>Streptophyta</taxon>
        <taxon>Embryophyta</taxon>
        <taxon>Tracheophyta</taxon>
        <taxon>Spermatophyta</taxon>
        <taxon>Magnoliopsida</taxon>
        <taxon>eudicotyledons</taxon>
        <taxon>Gunneridae</taxon>
        <taxon>Pentapetalae</taxon>
        <taxon>rosids</taxon>
        <taxon>fabids</taxon>
        <taxon>Fabales</taxon>
        <taxon>Fabaceae</taxon>
        <taxon>Papilionoideae</taxon>
        <taxon>50 kb inversion clade</taxon>
        <taxon>NPAAA clade</taxon>
        <taxon>indigoferoid/millettioid clade</taxon>
        <taxon>Phaseoleae</taxon>
        <taxon>Glycine</taxon>
        <taxon>Glycine subgen. Soja</taxon>
    </lineage>
</organism>
<evidence type="ECO:0000259" key="10">
    <source>
        <dbReference type="Pfam" id="PF11965"/>
    </source>
</evidence>
<dbReference type="PANTHER" id="PTHR44119:SF1">
    <property type="entry name" value="MAGNESIUM-CHELATASE SUBUNIT CHLH, CHLOROPLASTIC"/>
    <property type="match status" value="1"/>
</dbReference>
<dbReference type="InterPro" id="IPR022571">
    <property type="entry name" value="Mg_chelatase_H_N"/>
</dbReference>
<accession>A0A445IL07</accession>
<dbReference type="GO" id="GO:0015995">
    <property type="term" value="P:chlorophyll biosynthetic process"/>
    <property type="evidence" value="ECO:0007669"/>
    <property type="project" value="UniProtKB-KW"/>
</dbReference>
<evidence type="ECO:0000256" key="6">
    <source>
        <dbReference type="ARBA" id="ARBA00022840"/>
    </source>
</evidence>
<comment type="similarity">
    <text evidence="1">Belongs to the Mg-chelatase subunit H family.</text>
</comment>
<evidence type="ECO:0000256" key="3">
    <source>
        <dbReference type="ARBA" id="ARBA00022531"/>
    </source>
</evidence>
<evidence type="ECO:0000256" key="1">
    <source>
        <dbReference type="ARBA" id="ARBA00010851"/>
    </source>
</evidence>
<name>A0A445IL07_GLYSO</name>
<dbReference type="EMBL" id="QZWG01000010">
    <property type="protein sequence ID" value="RZB86722.1"/>
    <property type="molecule type" value="Genomic_DNA"/>
</dbReference>
<dbReference type="InterPro" id="IPR003672">
    <property type="entry name" value="CobN/Mg_chltase"/>
</dbReference>
<evidence type="ECO:0000256" key="7">
    <source>
        <dbReference type="ARBA" id="ARBA00023171"/>
    </source>
</evidence>
<dbReference type="EC" id="6.6.1.1" evidence="2"/>
<dbReference type="GO" id="GO:0016851">
    <property type="term" value="F:magnesium chelatase activity"/>
    <property type="evidence" value="ECO:0007669"/>
    <property type="project" value="UniProtKB-EC"/>
</dbReference>
<proteinExistence type="inferred from homology"/>
<keyword evidence="6" id="KW-0067">ATP-binding</keyword>
<dbReference type="GO" id="GO:0015979">
    <property type="term" value="P:photosynthesis"/>
    <property type="evidence" value="ECO:0007669"/>
    <property type="project" value="UniProtKB-KW"/>
</dbReference>
<keyword evidence="3" id="KW-0602">Photosynthesis</keyword>
<protein>
    <recommendedName>
        <fullName evidence="2">magnesium chelatase</fullName>
        <ecNumber evidence="2">6.6.1.1</ecNumber>
    </recommendedName>
</protein>
<evidence type="ECO:0000256" key="8">
    <source>
        <dbReference type="ARBA" id="ARBA00023444"/>
    </source>
</evidence>
<evidence type="ECO:0000256" key="2">
    <source>
        <dbReference type="ARBA" id="ARBA00012825"/>
    </source>
</evidence>
<comment type="catalytic activity">
    <reaction evidence="9">
        <text>protoporphyrin IX + Mg(2+) + ATP + H2O = Mg-protoporphyrin IX + ADP + phosphate + 3 H(+)</text>
        <dbReference type="Rhea" id="RHEA:13961"/>
        <dbReference type="ChEBI" id="CHEBI:15377"/>
        <dbReference type="ChEBI" id="CHEBI:15378"/>
        <dbReference type="ChEBI" id="CHEBI:18420"/>
        <dbReference type="ChEBI" id="CHEBI:30616"/>
        <dbReference type="ChEBI" id="CHEBI:43474"/>
        <dbReference type="ChEBI" id="CHEBI:57306"/>
        <dbReference type="ChEBI" id="CHEBI:60492"/>
        <dbReference type="ChEBI" id="CHEBI:456216"/>
        <dbReference type="EC" id="6.6.1.1"/>
    </reaction>
</comment>
<gene>
    <name evidence="11" type="ORF">D0Y65_026696</name>
</gene>
<keyword evidence="12" id="KW-1185">Reference proteome</keyword>
<keyword evidence="7" id="KW-0149">Chlorophyll biosynthesis</keyword>
<dbReference type="Proteomes" id="UP000289340">
    <property type="component" value="Chromosome 10"/>
</dbReference>
<dbReference type="AlphaFoldDB" id="A0A445IL07"/>
<keyword evidence="4 11" id="KW-0436">Ligase</keyword>
<evidence type="ECO:0000313" key="12">
    <source>
        <dbReference type="Proteomes" id="UP000289340"/>
    </source>
</evidence>
<reference evidence="11 12" key="1">
    <citation type="submission" date="2018-09" db="EMBL/GenBank/DDBJ databases">
        <title>A high-quality reference genome of wild soybean provides a powerful tool to mine soybean genomes.</title>
        <authorList>
            <person name="Xie M."/>
            <person name="Chung C.Y.L."/>
            <person name="Li M.-W."/>
            <person name="Wong F.-L."/>
            <person name="Chan T.-F."/>
            <person name="Lam H.-M."/>
        </authorList>
    </citation>
    <scope>NUCLEOTIDE SEQUENCE [LARGE SCALE GENOMIC DNA]</scope>
    <source>
        <strain evidence="12">cv. W05</strain>
        <tissue evidence="11">Hypocotyl of etiolated seedlings</tissue>
    </source>
</reference>
<sequence>MKCAAIGNGLFTQTTPEVSRIVSKSDHNLPTVKIVYEDLQAQYQSSLTAAVIALNSKRKHASYEVLGYLVEELRDVVTYKTFCKDLEDANIFIGSLIFVEELSLKINDAVEKERERLNAVLVFPSMAEVMRLNKLGSFSMSQLRQSNNPFFQLIIHFYMKQQYSMWSFISSLKSICYVAEQHTNKEETENNNESEMECSEFKSMGGAVFNGKKPEALYKVDNTEVRQFVEKCLATVSLKLSARELLDDPFLQIYDYGFDSKVVQYQRHFYEVNPLIRQPLNGIYSINNKLISGDTDNVGGYGPVSELDYHRDDFEASEIGLFGFEEDDNLVEVDTTIKGRREDDGIFLTLRIADKEGYHLTFLFSS</sequence>
<dbReference type="PANTHER" id="PTHR44119">
    <property type="entry name" value="MAGNESIUM-CHELATASE SUBUNIT CHLH, CHLOROPLASTIC"/>
    <property type="match status" value="1"/>
</dbReference>
<dbReference type="Pfam" id="PF11965">
    <property type="entry name" value="DUF3479"/>
    <property type="match status" value="1"/>
</dbReference>
<comment type="pathway">
    <text evidence="8">Porphyrin-containing compound metabolism.</text>
</comment>